<proteinExistence type="predicted"/>
<protein>
    <submittedName>
        <fullName evidence="2">Uncharacterized protein</fullName>
    </submittedName>
</protein>
<feature type="compositionally biased region" description="Low complexity" evidence="1">
    <location>
        <begin position="202"/>
        <end position="221"/>
    </location>
</feature>
<accession>A0ABN9RF43</accession>
<gene>
    <name evidence="2" type="ORF">PCOR1329_LOCUS19959</name>
</gene>
<evidence type="ECO:0000313" key="3">
    <source>
        <dbReference type="Proteomes" id="UP001189429"/>
    </source>
</evidence>
<keyword evidence="3" id="KW-1185">Reference proteome</keyword>
<comment type="caution">
    <text evidence="2">The sequence shown here is derived from an EMBL/GenBank/DDBJ whole genome shotgun (WGS) entry which is preliminary data.</text>
</comment>
<organism evidence="2 3">
    <name type="scientific">Prorocentrum cordatum</name>
    <dbReference type="NCBI Taxonomy" id="2364126"/>
    <lineage>
        <taxon>Eukaryota</taxon>
        <taxon>Sar</taxon>
        <taxon>Alveolata</taxon>
        <taxon>Dinophyceae</taxon>
        <taxon>Prorocentrales</taxon>
        <taxon>Prorocentraceae</taxon>
        <taxon>Prorocentrum</taxon>
    </lineage>
</organism>
<reference evidence="2" key="1">
    <citation type="submission" date="2023-10" db="EMBL/GenBank/DDBJ databases">
        <authorList>
            <person name="Chen Y."/>
            <person name="Shah S."/>
            <person name="Dougan E. K."/>
            <person name="Thang M."/>
            <person name="Chan C."/>
        </authorList>
    </citation>
    <scope>NUCLEOTIDE SEQUENCE [LARGE SCALE GENOMIC DNA]</scope>
</reference>
<name>A0ABN9RF43_9DINO</name>
<evidence type="ECO:0000313" key="2">
    <source>
        <dbReference type="EMBL" id="CAK0817319.1"/>
    </source>
</evidence>
<evidence type="ECO:0000256" key="1">
    <source>
        <dbReference type="SAM" id="MobiDB-lite"/>
    </source>
</evidence>
<feature type="region of interest" description="Disordered" evidence="1">
    <location>
        <begin position="173"/>
        <end position="240"/>
    </location>
</feature>
<feature type="region of interest" description="Disordered" evidence="1">
    <location>
        <begin position="85"/>
        <end position="122"/>
    </location>
</feature>
<dbReference type="EMBL" id="CAUYUJ010006424">
    <property type="protein sequence ID" value="CAK0817319.1"/>
    <property type="molecule type" value="Genomic_DNA"/>
</dbReference>
<feature type="compositionally biased region" description="Low complexity" evidence="1">
    <location>
        <begin position="97"/>
        <end position="119"/>
    </location>
</feature>
<sequence>REELRVRRECEDARARAEVAVRRLEGAQAAERRRLLARLGQHVAGLQNLPERLERRSAAAACDGEPFLQMVVRCELAGAGCGASEAAPSPVGSGPLDSGSAARDPAAPRGGASGSSTTACSVPDAPARCTSEALALAGFLGARFLSLRGAMAAMDPTGSGAVTCTGLQAWLPRPGQRVRGPGTRCWPSATSTGRPAAASTWRTCAPSRRPSAPPASDTAAPRAPPAPAWPRCCTAPPRAA</sequence>
<dbReference type="Proteomes" id="UP001189429">
    <property type="component" value="Unassembled WGS sequence"/>
</dbReference>
<feature type="non-terminal residue" evidence="2">
    <location>
        <position position="1"/>
    </location>
</feature>
<feature type="compositionally biased region" description="Low complexity" evidence="1">
    <location>
        <begin position="229"/>
        <end position="240"/>
    </location>
</feature>
<feature type="non-terminal residue" evidence="2">
    <location>
        <position position="240"/>
    </location>
</feature>